<dbReference type="PANTHER" id="PTHR38248">
    <property type="entry name" value="FUNK1 6"/>
    <property type="match status" value="1"/>
</dbReference>
<dbReference type="PANTHER" id="PTHR38248:SF2">
    <property type="entry name" value="FUNK1 11"/>
    <property type="match status" value="1"/>
</dbReference>
<evidence type="ECO:0000313" key="3">
    <source>
        <dbReference type="EMBL" id="KAH8091035.1"/>
    </source>
</evidence>
<dbReference type="InterPro" id="IPR011009">
    <property type="entry name" value="Kinase-like_dom_sf"/>
</dbReference>
<dbReference type="Proteomes" id="UP000813824">
    <property type="component" value="Unassembled WGS sequence"/>
</dbReference>
<evidence type="ECO:0000256" key="1">
    <source>
        <dbReference type="SAM" id="MobiDB-lite"/>
    </source>
</evidence>
<keyword evidence="4" id="KW-1185">Reference proteome</keyword>
<dbReference type="AlphaFoldDB" id="A0A8K0UHS8"/>
<gene>
    <name evidence="3" type="ORF">BXZ70DRAFT_1011293</name>
</gene>
<feature type="region of interest" description="Disordered" evidence="1">
    <location>
        <begin position="292"/>
        <end position="371"/>
    </location>
</feature>
<feature type="region of interest" description="Disordered" evidence="1">
    <location>
        <begin position="50"/>
        <end position="109"/>
    </location>
</feature>
<comment type="caution">
    <text evidence="3">The sequence shown here is derived from an EMBL/GenBank/DDBJ whole genome shotgun (WGS) entry which is preliminary data.</text>
</comment>
<dbReference type="InterPro" id="IPR040976">
    <property type="entry name" value="Pkinase_fungal"/>
</dbReference>
<reference evidence="3" key="1">
    <citation type="journal article" date="2021" name="New Phytol.">
        <title>Evolutionary innovations through gain and loss of genes in the ectomycorrhizal Boletales.</title>
        <authorList>
            <person name="Wu G."/>
            <person name="Miyauchi S."/>
            <person name="Morin E."/>
            <person name="Kuo A."/>
            <person name="Drula E."/>
            <person name="Varga T."/>
            <person name="Kohler A."/>
            <person name="Feng B."/>
            <person name="Cao Y."/>
            <person name="Lipzen A."/>
            <person name="Daum C."/>
            <person name="Hundley H."/>
            <person name="Pangilinan J."/>
            <person name="Johnson J."/>
            <person name="Barry K."/>
            <person name="LaButti K."/>
            <person name="Ng V."/>
            <person name="Ahrendt S."/>
            <person name="Min B."/>
            <person name="Choi I.G."/>
            <person name="Park H."/>
            <person name="Plett J.M."/>
            <person name="Magnuson J."/>
            <person name="Spatafora J.W."/>
            <person name="Nagy L.G."/>
            <person name="Henrissat B."/>
            <person name="Grigoriev I.V."/>
            <person name="Yang Z.L."/>
            <person name="Xu J."/>
            <person name="Martin F.M."/>
        </authorList>
    </citation>
    <scope>NUCLEOTIDE SEQUENCE</scope>
    <source>
        <strain evidence="3">KKN 215</strain>
    </source>
</reference>
<dbReference type="GO" id="GO:0004672">
    <property type="term" value="F:protein kinase activity"/>
    <property type="evidence" value="ECO:0007669"/>
    <property type="project" value="InterPro"/>
</dbReference>
<feature type="region of interest" description="Disordered" evidence="1">
    <location>
        <begin position="890"/>
        <end position="946"/>
    </location>
</feature>
<organism evidence="3 4">
    <name type="scientific">Cristinia sonorae</name>
    <dbReference type="NCBI Taxonomy" id="1940300"/>
    <lineage>
        <taxon>Eukaryota</taxon>
        <taxon>Fungi</taxon>
        <taxon>Dikarya</taxon>
        <taxon>Basidiomycota</taxon>
        <taxon>Agaricomycotina</taxon>
        <taxon>Agaricomycetes</taxon>
        <taxon>Agaricomycetidae</taxon>
        <taxon>Agaricales</taxon>
        <taxon>Pleurotineae</taxon>
        <taxon>Stephanosporaceae</taxon>
        <taxon>Cristinia</taxon>
    </lineage>
</organism>
<accession>A0A8K0UHS8</accession>
<evidence type="ECO:0000259" key="2">
    <source>
        <dbReference type="Pfam" id="PF17667"/>
    </source>
</evidence>
<feature type="compositionally biased region" description="Polar residues" evidence="1">
    <location>
        <begin position="342"/>
        <end position="359"/>
    </location>
</feature>
<dbReference type="OrthoDB" id="5569250at2759"/>
<dbReference type="SUPFAM" id="SSF56112">
    <property type="entry name" value="Protein kinase-like (PK-like)"/>
    <property type="match status" value="1"/>
</dbReference>
<feature type="domain" description="Fungal-type protein kinase" evidence="2">
    <location>
        <begin position="394"/>
        <end position="704"/>
    </location>
</feature>
<evidence type="ECO:0000313" key="4">
    <source>
        <dbReference type="Proteomes" id="UP000813824"/>
    </source>
</evidence>
<dbReference type="EMBL" id="JAEVFJ010000037">
    <property type="protein sequence ID" value="KAH8091035.1"/>
    <property type="molecule type" value="Genomic_DNA"/>
</dbReference>
<name>A0A8K0UHS8_9AGAR</name>
<feature type="compositionally biased region" description="Acidic residues" evidence="1">
    <location>
        <begin position="924"/>
        <end position="946"/>
    </location>
</feature>
<sequence length="997" mass="111967">MPNLRQTLATTTSQRSYKADIDIDMPASESTTHVRSGNLLLADIPEEGEDEYFVPQDPNCPRPPMIPPIQNRATKSESDLEPYSTPASVSQRTGSDEVNDEIDPTGSPQDKAVKEDLLALLENKITRNYSVISFIEAVWGHRREDLREPKEGYWIPRKSLNAYAGSEYHKRNGHRDIKVEHTAYKPLTEIFLSIIKKVEAAYGETDPHLHASFVNMLDHAVDGLSANFKPDFLWSWLLSSEAHSWPPIALCGELEKTPLKPPIVDTVVDITKVTKSRMSHTTHLLFKDFTSSATPSASTSGVKRKADALIPTNSSPRPPKRRRLHRCNSTHYPISERPQLRTDVSSSLESQPSATSDVNFPNPRHISSAPFPTRPTFLPSAALSTPSIEMITAKELQVIRYINELGSHGIRSYATGFLVVNYEISLWYIDRMGVIGTVSFNFVKEPHLLVYFIAAVTRAPTTSLGFASFLKFPPPGKALTAETFSTYKNVDMVAPVAHDVDGKELKNLEFSLQVSENRPIVPTYGAVGRATVVFPVKAAKSTGARVAACHISQGNLVAKVSWQSKWRRGEDDIIRKIYASLKASEKRKRMLRNITDMRLSMTRTMGEMNLPRAKMQGLCEVDERVCRVLVLREYLPLTAVKSVKEFKKVFIDVVKGHHAVYETSDVLHRDISTGNIMFYYRDGTKFKVPTGVLGDWDLAKKIEPPKDLSSIVKDLMRSDTVAEAIPSSRQLKQLGIEQPIVRKPSGVFAATDTDSKKQAPRYRTGTGPFMALDLLLYKHTPQHLYRHDLESFFWVLVWFTRMFDPDTHTLGVIPGWLGNNLKSIGDTKAKIVDSYSEFTPFRTQGHETYAPLRETWVMSLYTDVIQPVYEPYRLFKSKWLRLLEESSQAEAAKKTTASSSSLEADDRKEMGGPSEGTTSAAIEGSDDGTEGEKEDSEGKFEDDEEEWYEELASAAPLVKNTPRSDDVWKEVVALVEKRESILTFESFMKCLNFDVKS</sequence>
<protein>
    <recommendedName>
        <fullName evidence="2">Fungal-type protein kinase domain-containing protein</fullName>
    </recommendedName>
</protein>
<feature type="compositionally biased region" description="Low complexity" evidence="1">
    <location>
        <begin position="890"/>
        <end position="902"/>
    </location>
</feature>
<dbReference type="PROSITE" id="PS00109">
    <property type="entry name" value="PROTEIN_KINASE_TYR"/>
    <property type="match status" value="1"/>
</dbReference>
<feature type="domain" description="Fungal-type protein kinase" evidence="2">
    <location>
        <begin position="751"/>
        <end position="799"/>
    </location>
</feature>
<dbReference type="Pfam" id="PF17667">
    <property type="entry name" value="Pkinase_fungal"/>
    <property type="match status" value="2"/>
</dbReference>
<feature type="compositionally biased region" description="Basic residues" evidence="1">
    <location>
        <begin position="318"/>
        <end position="328"/>
    </location>
</feature>
<feature type="compositionally biased region" description="Pro residues" evidence="1">
    <location>
        <begin position="58"/>
        <end position="67"/>
    </location>
</feature>
<dbReference type="Gene3D" id="1.10.510.10">
    <property type="entry name" value="Transferase(Phosphotransferase) domain 1"/>
    <property type="match status" value="1"/>
</dbReference>
<dbReference type="InterPro" id="IPR008266">
    <property type="entry name" value="Tyr_kinase_AS"/>
</dbReference>
<proteinExistence type="predicted"/>